<dbReference type="InterPro" id="IPR042235">
    <property type="entry name" value="ZP-C_dom"/>
</dbReference>
<dbReference type="CDD" id="cd00041">
    <property type="entry name" value="CUB"/>
    <property type="match status" value="4"/>
</dbReference>
<feature type="domain" description="ZP" evidence="13">
    <location>
        <begin position="604"/>
        <end position="849"/>
    </location>
</feature>
<comment type="subcellular location">
    <subcellularLocation>
        <location evidence="1">Cell membrane</location>
    </subcellularLocation>
    <subcellularLocation>
        <location evidence="2">Secreted</location>
    </subcellularLocation>
</comment>
<comment type="caution">
    <text evidence="14">The sequence shown here is derived from an EMBL/GenBank/DDBJ whole genome shotgun (WGS) entry which is preliminary data.</text>
</comment>
<evidence type="ECO:0000256" key="11">
    <source>
        <dbReference type="SAM" id="SignalP"/>
    </source>
</evidence>
<evidence type="ECO:0000256" key="8">
    <source>
        <dbReference type="ARBA" id="ARBA00023180"/>
    </source>
</evidence>
<dbReference type="Gene3D" id="2.60.120.290">
    <property type="entry name" value="Spermadhesin, CUB domain"/>
    <property type="match status" value="4"/>
</dbReference>
<gene>
    <name evidence="14" type="ORF">QQF64_011010</name>
</gene>
<evidence type="ECO:0000259" key="12">
    <source>
        <dbReference type="PROSITE" id="PS01180"/>
    </source>
</evidence>
<keyword evidence="6" id="KW-0472">Membrane</keyword>
<keyword evidence="5" id="KW-0677">Repeat</keyword>
<dbReference type="InterPro" id="IPR055355">
    <property type="entry name" value="ZP-C"/>
</dbReference>
<comment type="caution">
    <text evidence="9">Lacks conserved residue(s) required for the propagation of feature annotation.</text>
</comment>
<keyword evidence="4" id="KW-0964">Secreted</keyword>
<dbReference type="InterPro" id="IPR000859">
    <property type="entry name" value="CUB_dom"/>
</dbReference>
<dbReference type="SUPFAM" id="SSF49854">
    <property type="entry name" value="Spermadhesin, CUB domain"/>
    <property type="match status" value="4"/>
</dbReference>
<dbReference type="EMBL" id="JAYMGO010000017">
    <property type="protein sequence ID" value="KAL1257766.1"/>
    <property type="molecule type" value="Genomic_DNA"/>
</dbReference>
<feature type="domain" description="CUB" evidence="12">
    <location>
        <begin position="156"/>
        <end position="263"/>
    </location>
</feature>
<dbReference type="PROSITE" id="PS00682">
    <property type="entry name" value="ZP_1"/>
    <property type="match status" value="1"/>
</dbReference>
<dbReference type="InterPro" id="IPR055356">
    <property type="entry name" value="ZP-N"/>
</dbReference>
<feature type="signal peptide" evidence="11">
    <location>
        <begin position="1"/>
        <end position="21"/>
    </location>
</feature>
<dbReference type="Gene3D" id="2.60.40.3210">
    <property type="entry name" value="Zona pellucida, ZP-N domain"/>
    <property type="match status" value="1"/>
</dbReference>
<keyword evidence="15" id="KW-1185">Reference proteome</keyword>
<keyword evidence="7" id="KW-1015">Disulfide bond</keyword>
<feature type="region of interest" description="Disordered" evidence="10">
    <location>
        <begin position="514"/>
        <end position="533"/>
    </location>
</feature>
<sequence>MEALTLLLCLLLTAFQANTTGSSTTETTIGPLATETTLESLTTEPCGGNMTNFTGEFFSPKYPNNYPNGARCTWTIHSTENMTVSLTFTNVDLESCCDFIRVYDGPSTHYPLQGEIREYRNQAFKSTNNDLTVFFYSDQSVRRTGFHANWVFVESCGGNMTNITGELFSPQYPNNYPNGARCTWTIHSTGNMTVSLTFSNVDLESCCDVIRVYDGPSTHYPLLGEIRDYRNQAFKSINNDLTVFFYSDQSVTRTGFHANWVFVETTLESLTTEPCGGNMTNFTGEFFSPKYPNNYPNGARCTWTIHSTENMTVSLTFTNVDLESCCDVIRVYDGPSTHYPLQGEIREYRNQAFKSTNNDLTVFFYSDQSVRRTGFHANWVFVENTTGPLATESCGGNMTNVTGELFSPQYPNNYPNGARCTWTIHSTGNMTVSLTFSNVDLESCCDVIRVYDGPSTHYPLLGEIRDYRNQAFKSINNDLTVFFYSDQSVTRTGFHANWVFVENTTRPLATENTTRPLATGTTFGPWNTESTTRPLATENTTRPLATETTFGPWNTESTTRPLATENTTRPLATETTFGPWNTESTTRPLATETTFESLTTEHVNCSSDNMVIVIQKSYLDSLGLSADDLYVDDPLCRPNISNTEVVFSFPFDTCGTIKEMKNGYVSYTNNVRASQSQSGEITRQSQFLLCVSCRMEPDTMVQVFYKAKENVNSKITGTGHFGASIAFFTSSSFNQQIYDSPYEVNLNQALYVQVKLNRPDNSLDLFLDTCVASPNPSDFKNQSYDLLRNGCPKYNTYYSYTSGHHYYAQFRFQAFKFLRTHAYVYLQCKVIICPNNDYNSRCHQGCRLRRKRSLGSSTYHNNTVMLGPIKLKGQRSF</sequence>
<dbReference type="SMART" id="SM00241">
    <property type="entry name" value="ZP"/>
    <property type="match status" value="1"/>
</dbReference>
<evidence type="ECO:0000256" key="3">
    <source>
        <dbReference type="ARBA" id="ARBA00022475"/>
    </source>
</evidence>
<evidence type="ECO:0000256" key="7">
    <source>
        <dbReference type="ARBA" id="ARBA00023157"/>
    </source>
</evidence>
<organism evidence="14 15">
    <name type="scientific">Cirrhinus molitorella</name>
    <name type="common">mud carp</name>
    <dbReference type="NCBI Taxonomy" id="172907"/>
    <lineage>
        <taxon>Eukaryota</taxon>
        <taxon>Metazoa</taxon>
        <taxon>Chordata</taxon>
        <taxon>Craniata</taxon>
        <taxon>Vertebrata</taxon>
        <taxon>Euteleostomi</taxon>
        <taxon>Actinopterygii</taxon>
        <taxon>Neopterygii</taxon>
        <taxon>Teleostei</taxon>
        <taxon>Ostariophysi</taxon>
        <taxon>Cypriniformes</taxon>
        <taxon>Cyprinidae</taxon>
        <taxon>Labeoninae</taxon>
        <taxon>Labeonini</taxon>
        <taxon>Cirrhinus</taxon>
    </lineage>
</organism>
<evidence type="ECO:0008006" key="16">
    <source>
        <dbReference type="Google" id="ProtNLM"/>
    </source>
</evidence>
<dbReference type="Gene3D" id="2.60.40.4100">
    <property type="entry name" value="Zona pellucida, ZP-C domain"/>
    <property type="match status" value="1"/>
</dbReference>
<dbReference type="PROSITE" id="PS51034">
    <property type="entry name" value="ZP_2"/>
    <property type="match status" value="1"/>
</dbReference>
<dbReference type="InterPro" id="IPR017977">
    <property type="entry name" value="ZP_dom_CS"/>
</dbReference>
<evidence type="ECO:0000256" key="4">
    <source>
        <dbReference type="ARBA" id="ARBA00022525"/>
    </source>
</evidence>
<dbReference type="Pfam" id="PF00431">
    <property type="entry name" value="CUB"/>
    <property type="match status" value="4"/>
</dbReference>
<evidence type="ECO:0000256" key="1">
    <source>
        <dbReference type="ARBA" id="ARBA00004236"/>
    </source>
</evidence>
<evidence type="ECO:0000256" key="6">
    <source>
        <dbReference type="ARBA" id="ARBA00023136"/>
    </source>
</evidence>
<dbReference type="InterPro" id="IPR001507">
    <property type="entry name" value="ZP_dom"/>
</dbReference>
<dbReference type="Proteomes" id="UP001558613">
    <property type="component" value="Unassembled WGS sequence"/>
</dbReference>
<dbReference type="InterPro" id="IPR035914">
    <property type="entry name" value="Sperma_CUB_dom_sf"/>
</dbReference>
<evidence type="ECO:0000256" key="10">
    <source>
        <dbReference type="SAM" id="MobiDB-lite"/>
    </source>
</evidence>
<evidence type="ECO:0000256" key="2">
    <source>
        <dbReference type="ARBA" id="ARBA00004613"/>
    </source>
</evidence>
<keyword evidence="11" id="KW-0732">Signal</keyword>
<proteinExistence type="predicted"/>
<dbReference type="PROSITE" id="PS01180">
    <property type="entry name" value="CUB"/>
    <property type="match status" value="4"/>
</dbReference>
<dbReference type="Pfam" id="PF23344">
    <property type="entry name" value="ZP-N"/>
    <property type="match status" value="1"/>
</dbReference>
<evidence type="ECO:0000259" key="13">
    <source>
        <dbReference type="PROSITE" id="PS51034"/>
    </source>
</evidence>
<protein>
    <recommendedName>
        <fullName evidence="16">CUB and zona pellucida-like domain-containing protein 1</fullName>
    </recommendedName>
</protein>
<evidence type="ECO:0000256" key="5">
    <source>
        <dbReference type="ARBA" id="ARBA00022737"/>
    </source>
</evidence>
<dbReference type="PANTHER" id="PTHR24251:SF41">
    <property type="entry name" value="DELETED IN MALIGNANT BRAIN TUMORS 1 PROTEIN-LIKE"/>
    <property type="match status" value="1"/>
</dbReference>
<feature type="domain" description="CUB" evidence="12">
    <location>
        <begin position="394"/>
        <end position="501"/>
    </location>
</feature>
<dbReference type="PANTHER" id="PTHR24251">
    <property type="entry name" value="OVOCHYMASE-RELATED"/>
    <property type="match status" value="1"/>
</dbReference>
<dbReference type="InterPro" id="IPR048290">
    <property type="entry name" value="ZP_chr"/>
</dbReference>
<evidence type="ECO:0000256" key="9">
    <source>
        <dbReference type="PROSITE-ProRule" id="PRU00059"/>
    </source>
</evidence>
<evidence type="ECO:0000313" key="14">
    <source>
        <dbReference type="EMBL" id="KAL1257766.1"/>
    </source>
</evidence>
<dbReference type="Pfam" id="PF00100">
    <property type="entry name" value="Zona_pellucida"/>
    <property type="match status" value="1"/>
</dbReference>
<reference evidence="14 15" key="1">
    <citation type="submission" date="2023-09" db="EMBL/GenBank/DDBJ databases">
        <authorList>
            <person name="Wang M."/>
        </authorList>
    </citation>
    <scope>NUCLEOTIDE SEQUENCE [LARGE SCALE GENOMIC DNA]</scope>
    <source>
        <strain evidence="14">GT-2023</strain>
        <tissue evidence="14">Liver</tissue>
    </source>
</reference>
<keyword evidence="3" id="KW-1003">Cell membrane</keyword>
<dbReference type="PRINTS" id="PR00023">
    <property type="entry name" value="ZPELLUCIDA"/>
</dbReference>
<accession>A0ABR3LY16</accession>
<keyword evidence="8" id="KW-0325">Glycoprotein</keyword>
<dbReference type="SMART" id="SM00042">
    <property type="entry name" value="CUB"/>
    <property type="match status" value="4"/>
</dbReference>
<feature type="chain" id="PRO_5045870792" description="CUB and zona pellucida-like domain-containing protein 1" evidence="11">
    <location>
        <begin position="22"/>
        <end position="877"/>
    </location>
</feature>
<name>A0ABR3LY16_9TELE</name>
<evidence type="ECO:0000313" key="15">
    <source>
        <dbReference type="Proteomes" id="UP001558613"/>
    </source>
</evidence>
<feature type="domain" description="CUB" evidence="12">
    <location>
        <begin position="46"/>
        <end position="153"/>
    </location>
</feature>
<feature type="domain" description="CUB" evidence="12">
    <location>
        <begin position="275"/>
        <end position="382"/>
    </location>
</feature>